<dbReference type="STRING" id="30611.ENSOGAP00000019873"/>
<dbReference type="GO" id="GO:0003735">
    <property type="term" value="F:structural constituent of ribosome"/>
    <property type="evidence" value="ECO:0007669"/>
    <property type="project" value="InterPro"/>
</dbReference>
<dbReference type="InParanoid" id="H0XUT1"/>
<organism evidence="8 9">
    <name type="scientific">Otolemur garnettii</name>
    <name type="common">Small-eared galago</name>
    <name type="synonym">Garnett's greater bushbaby</name>
    <dbReference type="NCBI Taxonomy" id="30611"/>
    <lineage>
        <taxon>Eukaryota</taxon>
        <taxon>Metazoa</taxon>
        <taxon>Chordata</taxon>
        <taxon>Craniata</taxon>
        <taxon>Vertebrata</taxon>
        <taxon>Euteleostomi</taxon>
        <taxon>Mammalia</taxon>
        <taxon>Eutheria</taxon>
        <taxon>Euarchontoglires</taxon>
        <taxon>Primates</taxon>
        <taxon>Strepsirrhini</taxon>
        <taxon>Lorisiformes</taxon>
        <taxon>Galagidae</taxon>
        <taxon>Otolemur</taxon>
    </lineage>
</organism>
<protein>
    <recommendedName>
        <fullName evidence="6">Large ribosomal subunit protein eL31</fullName>
    </recommendedName>
    <alternativeName>
        <fullName evidence="7">60S ribosomal protein L31</fullName>
    </alternativeName>
</protein>
<evidence type="ECO:0000256" key="2">
    <source>
        <dbReference type="ARBA" id="ARBA00011133"/>
    </source>
</evidence>
<dbReference type="EMBL" id="AAQR03183208">
    <property type="status" value="NOT_ANNOTATED_CDS"/>
    <property type="molecule type" value="Genomic_DNA"/>
</dbReference>
<dbReference type="eggNOG" id="KOG0893">
    <property type="taxonomic scope" value="Eukaryota"/>
</dbReference>
<dbReference type="SUPFAM" id="SSF54575">
    <property type="entry name" value="Ribosomal protein L31e"/>
    <property type="match status" value="1"/>
</dbReference>
<dbReference type="Pfam" id="PF01198">
    <property type="entry name" value="Ribosomal_L31e"/>
    <property type="match status" value="1"/>
</dbReference>
<comment type="subunit">
    <text evidence="2">Component of the large ribosomal subunit.</text>
</comment>
<dbReference type="FunFam" id="3.10.440.10:FF:000001">
    <property type="entry name" value="60S ribosomal protein L31"/>
    <property type="match status" value="1"/>
</dbReference>
<keyword evidence="3" id="KW-0689">Ribosomal protein</keyword>
<sequence length="124" mass="14758">MAPKKKGGEKKGQFAINQVVTQEYTIRHSQVHLYKFDIQHFRKALEEIWKFAMKEIGVPDVHIWLNRLNKTVWAKGIRNIPYRIHVRLSRKCNEDEDSPDKLYALVTYVPTTFKNLQSTWMRTN</sequence>
<evidence type="ECO:0000313" key="8">
    <source>
        <dbReference type="Ensembl" id="ENSOGAP00000019873.1"/>
    </source>
</evidence>
<keyword evidence="9" id="KW-1185">Reference proteome</keyword>
<dbReference type="GO" id="GO:0022625">
    <property type="term" value="C:cytosolic large ribosomal subunit"/>
    <property type="evidence" value="ECO:0007669"/>
    <property type="project" value="TreeGrafter"/>
</dbReference>
<dbReference type="HOGENOM" id="CLU_112570_1_1_1"/>
<reference evidence="8" key="3">
    <citation type="submission" date="2025-09" db="UniProtKB">
        <authorList>
            <consortium name="Ensembl"/>
        </authorList>
    </citation>
    <scope>IDENTIFICATION</scope>
</reference>
<dbReference type="Proteomes" id="UP000005225">
    <property type="component" value="Unassembled WGS sequence"/>
</dbReference>
<dbReference type="GeneTree" id="ENSGT00950000183030"/>
<evidence type="ECO:0000256" key="1">
    <source>
        <dbReference type="ARBA" id="ARBA00010808"/>
    </source>
</evidence>
<dbReference type="SMART" id="SM01380">
    <property type="entry name" value="Ribosomal_L31e"/>
    <property type="match status" value="1"/>
</dbReference>
<evidence type="ECO:0000256" key="4">
    <source>
        <dbReference type="ARBA" id="ARBA00023274"/>
    </source>
</evidence>
<name>H0XUT1_OTOGA</name>
<reference evidence="8" key="2">
    <citation type="submission" date="2025-08" db="UniProtKB">
        <authorList>
            <consortium name="Ensembl"/>
        </authorList>
    </citation>
    <scope>IDENTIFICATION</scope>
</reference>
<evidence type="ECO:0000256" key="7">
    <source>
        <dbReference type="ARBA" id="ARBA00035337"/>
    </source>
</evidence>
<dbReference type="InterPro" id="IPR000054">
    <property type="entry name" value="Ribosomal_eL31"/>
</dbReference>
<dbReference type="OMA" id="TRECIIN"/>
<dbReference type="AlphaFoldDB" id="H0XUT1"/>
<evidence type="ECO:0000256" key="3">
    <source>
        <dbReference type="ARBA" id="ARBA00022980"/>
    </source>
</evidence>
<comment type="similarity">
    <text evidence="1">Belongs to the eukaryotic ribosomal protein eL31 family.</text>
</comment>
<evidence type="ECO:0000256" key="6">
    <source>
        <dbReference type="ARBA" id="ARBA00035230"/>
    </source>
</evidence>
<dbReference type="EMBL" id="AAQR03183207">
    <property type="status" value="NOT_ANNOTATED_CDS"/>
    <property type="molecule type" value="Genomic_DNA"/>
</dbReference>
<proteinExistence type="inferred from homology"/>
<dbReference type="Gene3D" id="3.10.440.10">
    <property type="match status" value="1"/>
</dbReference>
<dbReference type="Ensembl" id="ENSOGAT00000032906.1">
    <property type="protein sequence ID" value="ENSOGAP00000019873.1"/>
    <property type="gene ID" value="ENSOGAG00000034505.1"/>
</dbReference>
<comment type="function">
    <text evidence="5">Component of the large ribosomal subunit. The ribosome is a large ribonucleoprotein complex responsible for the synthesis of proteins in the cell.</text>
</comment>
<accession>H0XUT1</accession>
<evidence type="ECO:0000256" key="5">
    <source>
        <dbReference type="ARBA" id="ARBA00034092"/>
    </source>
</evidence>
<dbReference type="InterPro" id="IPR023621">
    <property type="entry name" value="Ribosomal_eL31_dom_sf"/>
</dbReference>
<dbReference type="PANTHER" id="PTHR10956:SF0">
    <property type="entry name" value="60S RIBOSOMAL PROTEIN L31"/>
    <property type="match status" value="1"/>
</dbReference>
<dbReference type="GO" id="GO:0002181">
    <property type="term" value="P:cytoplasmic translation"/>
    <property type="evidence" value="ECO:0007669"/>
    <property type="project" value="TreeGrafter"/>
</dbReference>
<evidence type="ECO:0000313" key="9">
    <source>
        <dbReference type="Proteomes" id="UP000005225"/>
    </source>
</evidence>
<dbReference type="PANTHER" id="PTHR10956">
    <property type="entry name" value="60S RIBOSOMAL PROTEIN L31"/>
    <property type="match status" value="1"/>
</dbReference>
<reference evidence="9" key="1">
    <citation type="submission" date="2011-03" db="EMBL/GenBank/DDBJ databases">
        <title>Version 3 of the genome sequence of Otolemur garnettii (Bushbaby).</title>
        <authorList>
            <consortium name="The Broad Institute Genome Sequencing Platform"/>
            <person name="Di Palma F."/>
            <person name="Johnson J."/>
            <person name="Lander E.S."/>
            <person name="Lindblad-Toh K."/>
            <person name="Jaffe D.B."/>
            <person name="Gnerre S."/>
            <person name="MacCallum I."/>
            <person name="Przybylski D."/>
            <person name="Ribeiro F.J."/>
            <person name="Burton J.N."/>
            <person name="Walker B.J."/>
            <person name="Sharpe T."/>
            <person name="Hall G."/>
        </authorList>
    </citation>
    <scope>NUCLEOTIDE SEQUENCE [LARGE SCALE GENOMIC DNA]</scope>
</reference>
<keyword evidence="4" id="KW-0687">Ribonucleoprotein</keyword>